<evidence type="ECO:0000256" key="4">
    <source>
        <dbReference type="ARBA" id="ARBA00023163"/>
    </source>
</evidence>
<evidence type="ECO:0000313" key="10">
    <source>
        <dbReference type="EMBL" id="NFA42343.1"/>
    </source>
</evidence>
<dbReference type="Proteomes" id="UP000473681">
    <property type="component" value="Unassembled WGS sequence"/>
</dbReference>
<evidence type="ECO:0000259" key="9">
    <source>
        <dbReference type="PROSITE" id="PS51755"/>
    </source>
</evidence>
<evidence type="ECO:0000313" key="15">
    <source>
        <dbReference type="Proteomes" id="UP000476820"/>
    </source>
</evidence>
<reference evidence="10 13" key="1">
    <citation type="submission" date="2019-02" db="EMBL/GenBank/DDBJ databases">
        <title>Genome sequencing of Clostridium botulinum clinical isolates.</title>
        <authorList>
            <person name="Brunt J."/>
            <person name="Van Vliet A.H.M."/>
            <person name="Stringer S.C."/>
            <person name="Grant K.A."/>
            <person name="Carter A.C."/>
            <person name="Peck M.W."/>
        </authorList>
    </citation>
    <scope>NUCLEOTIDE SEQUENCE [LARGE SCALE GENOMIC DNA]</scope>
    <source>
        <strain evidence="10 13">H113700579</strain>
    </source>
</reference>
<evidence type="ECO:0000256" key="6">
    <source>
        <dbReference type="PROSITE-ProRule" id="PRU00169"/>
    </source>
</evidence>
<keyword evidence="4" id="KW-0804">Transcription</keyword>
<dbReference type="Gene3D" id="3.40.50.2300">
    <property type="match status" value="1"/>
</dbReference>
<accession>A0A0C2S461</accession>
<evidence type="ECO:0000313" key="11">
    <source>
        <dbReference type="EMBL" id="NFF89586.1"/>
    </source>
</evidence>
<protein>
    <recommendedName>
        <fullName evidence="1">Stage 0 sporulation protein A homolog</fullName>
    </recommendedName>
</protein>
<dbReference type="SMART" id="SM00862">
    <property type="entry name" value="Trans_reg_C"/>
    <property type="match status" value="1"/>
</dbReference>
<dbReference type="InterPro" id="IPR001789">
    <property type="entry name" value="Sig_transdc_resp-reg_receiver"/>
</dbReference>
<dbReference type="AlphaFoldDB" id="A0A0C2S461"/>
<keyword evidence="6" id="KW-0597">Phosphoprotein</keyword>
<evidence type="ECO:0000256" key="2">
    <source>
        <dbReference type="ARBA" id="ARBA00023015"/>
    </source>
</evidence>
<dbReference type="GO" id="GO:0005829">
    <property type="term" value="C:cytosol"/>
    <property type="evidence" value="ECO:0007669"/>
    <property type="project" value="TreeGrafter"/>
</dbReference>
<dbReference type="Pfam" id="PF00072">
    <property type="entry name" value="Response_reg"/>
    <property type="match status" value="1"/>
</dbReference>
<evidence type="ECO:0000256" key="5">
    <source>
        <dbReference type="ARBA" id="ARBA00024867"/>
    </source>
</evidence>
<dbReference type="InterPro" id="IPR039420">
    <property type="entry name" value="WalR-like"/>
</dbReference>
<feature type="domain" description="Response regulatory" evidence="8">
    <location>
        <begin position="3"/>
        <end position="116"/>
    </location>
</feature>
<comment type="caution">
    <text evidence="11">The sequence shown here is derived from an EMBL/GenBank/DDBJ whole genome shotgun (WGS) entry which is preliminary data.</text>
</comment>
<reference evidence="14 15" key="2">
    <citation type="submission" date="2019-04" db="EMBL/GenBank/DDBJ databases">
        <title>Genome sequencing of Clostridium botulinum Groups I-IV and Clostridium butyricum.</title>
        <authorList>
            <person name="Brunt J."/>
            <person name="Van Vliet A.H.M."/>
            <person name="Stringer S.C."/>
            <person name="Carter A.T."/>
            <person name="Peck M.W."/>
        </authorList>
    </citation>
    <scope>NUCLEOTIDE SEQUENCE [LARGE SCALE GENOMIC DNA]</scope>
    <source>
        <strain evidence="11 15">1605</strain>
        <strain evidence="12 14">CB-K-33E</strain>
    </source>
</reference>
<dbReference type="GO" id="GO:0000156">
    <property type="term" value="F:phosphorelay response regulator activity"/>
    <property type="evidence" value="ECO:0007669"/>
    <property type="project" value="TreeGrafter"/>
</dbReference>
<dbReference type="EMBL" id="SGKU01000015">
    <property type="protein sequence ID" value="NFA42343.1"/>
    <property type="molecule type" value="Genomic_DNA"/>
</dbReference>
<dbReference type="PANTHER" id="PTHR48111:SF43">
    <property type="entry name" value="STAGE 0 SPORULATION PROTEIN A HOMOLOG"/>
    <property type="match status" value="1"/>
</dbReference>
<proteinExistence type="predicted"/>
<evidence type="ECO:0000313" key="14">
    <source>
        <dbReference type="Proteomes" id="UP000473681"/>
    </source>
</evidence>
<feature type="DNA-binding region" description="OmpR/PhoB-type" evidence="7">
    <location>
        <begin position="126"/>
        <end position="224"/>
    </location>
</feature>
<dbReference type="EMBL" id="SWVK01000042">
    <property type="protein sequence ID" value="NFN36906.1"/>
    <property type="molecule type" value="Genomic_DNA"/>
</dbReference>
<dbReference type="Gene3D" id="1.10.10.10">
    <property type="entry name" value="Winged helix-like DNA-binding domain superfamily/Winged helix DNA-binding domain"/>
    <property type="match status" value="1"/>
</dbReference>
<dbReference type="GO" id="GO:0032993">
    <property type="term" value="C:protein-DNA complex"/>
    <property type="evidence" value="ECO:0007669"/>
    <property type="project" value="TreeGrafter"/>
</dbReference>
<evidence type="ECO:0000259" key="8">
    <source>
        <dbReference type="PROSITE" id="PS50110"/>
    </source>
</evidence>
<dbReference type="InterPro" id="IPR016032">
    <property type="entry name" value="Sig_transdc_resp-reg_C-effctor"/>
</dbReference>
<dbReference type="CDD" id="cd00383">
    <property type="entry name" value="trans_reg_C"/>
    <property type="match status" value="1"/>
</dbReference>
<dbReference type="SUPFAM" id="SSF52172">
    <property type="entry name" value="CheY-like"/>
    <property type="match status" value="1"/>
</dbReference>
<dbReference type="InterPro" id="IPR011006">
    <property type="entry name" value="CheY-like_superfamily"/>
</dbReference>
<feature type="modified residue" description="4-aspartylphosphate" evidence="6">
    <location>
        <position position="52"/>
    </location>
</feature>
<comment type="function">
    <text evidence="5">May play the central regulatory role in sporulation. It may be an element of the effector pathway responsible for the activation of sporulation genes in response to nutritional stress. Spo0A may act in concert with spo0H (a sigma factor) to control the expression of some genes that are critical to the sporulation process.</text>
</comment>
<dbReference type="Proteomes" id="UP000476820">
    <property type="component" value="Unassembled WGS sequence"/>
</dbReference>
<feature type="domain" description="OmpR/PhoB-type" evidence="9">
    <location>
        <begin position="126"/>
        <end position="224"/>
    </location>
</feature>
<evidence type="ECO:0000256" key="1">
    <source>
        <dbReference type="ARBA" id="ARBA00018672"/>
    </source>
</evidence>
<evidence type="ECO:0000313" key="12">
    <source>
        <dbReference type="EMBL" id="NFN36906.1"/>
    </source>
</evidence>
<organism evidence="11 15">
    <name type="scientific">Clostridium botulinum</name>
    <dbReference type="NCBI Taxonomy" id="1491"/>
    <lineage>
        <taxon>Bacteria</taxon>
        <taxon>Bacillati</taxon>
        <taxon>Bacillota</taxon>
        <taxon>Clostridia</taxon>
        <taxon>Eubacteriales</taxon>
        <taxon>Clostridiaceae</taxon>
        <taxon>Clostridium</taxon>
    </lineage>
</organism>
<evidence type="ECO:0000256" key="7">
    <source>
        <dbReference type="PROSITE-ProRule" id="PRU01091"/>
    </source>
</evidence>
<dbReference type="GO" id="GO:0000976">
    <property type="term" value="F:transcription cis-regulatory region binding"/>
    <property type="evidence" value="ECO:0007669"/>
    <property type="project" value="TreeGrafter"/>
</dbReference>
<dbReference type="GO" id="GO:0006355">
    <property type="term" value="P:regulation of DNA-templated transcription"/>
    <property type="evidence" value="ECO:0007669"/>
    <property type="project" value="InterPro"/>
</dbReference>
<dbReference type="OrthoDB" id="9790442at2"/>
<dbReference type="InterPro" id="IPR036388">
    <property type="entry name" value="WH-like_DNA-bd_sf"/>
</dbReference>
<dbReference type="PROSITE" id="PS51755">
    <property type="entry name" value="OMPR_PHOB"/>
    <property type="match status" value="1"/>
</dbReference>
<dbReference type="Pfam" id="PF00486">
    <property type="entry name" value="Trans_reg_C"/>
    <property type="match status" value="1"/>
</dbReference>
<dbReference type="InterPro" id="IPR001867">
    <property type="entry name" value="OmpR/PhoB-type_DNA-bd"/>
</dbReference>
<dbReference type="EMBL" id="SWOV01000087">
    <property type="protein sequence ID" value="NFF89586.1"/>
    <property type="molecule type" value="Genomic_DNA"/>
</dbReference>
<keyword evidence="2" id="KW-0805">Transcription regulation</keyword>
<dbReference type="RefSeq" id="WP_012451747.1">
    <property type="nucleotide sequence ID" value="NZ_CP010520.1"/>
</dbReference>
<dbReference type="Proteomes" id="UP000472355">
    <property type="component" value="Unassembled WGS sequence"/>
</dbReference>
<dbReference type="SUPFAM" id="SSF46894">
    <property type="entry name" value="C-terminal effector domain of the bipartite response regulators"/>
    <property type="match status" value="1"/>
</dbReference>
<sequence length="224" mass="25628">MYKILIVEDDLTISSILKNHLCKWGYEAEFVSDFNNVVSSFIEYDPQLVVLDITLPFYNGFHWCTEIRKISKVPIIFASSASDNMNLIMAINMGADDFIAKPFDLNVIVAKVQALIRRTYSFQGQINILESNGAVLNLGDTTITYNDKKLELSKNEFKILQILLENKNKAVSRDDIMTHLWNSDSFIDDNTLTVNVTRLRRKLEDINLKDFIKTKKGMGYIVGD</sequence>
<keyword evidence="3 7" id="KW-0238">DNA-binding</keyword>
<name>A0A0C2S461_CLOBO</name>
<gene>
    <name evidence="10" type="ORF">EXM65_07045</name>
    <name evidence="11" type="ORF">FC774_17320</name>
    <name evidence="12" type="ORF">FDB51_17740</name>
</gene>
<evidence type="ECO:0000313" key="13">
    <source>
        <dbReference type="Proteomes" id="UP000472355"/>
    </source>
</evidence>
<dbReference type="PANTHER" id="PTHR48111">
    <property type="entry name" value="REGULATOR OF RPOS"/>
    <property type="match status" value="1"/>
</dbReference>
<dbReference type="CDD" id="cd18159">
    <property type="entry name" value="REC_OmpR_NsrR-like"/>
    <property type="match status" value="1"/>
</dbReference>
<dbReference type="SMART" id="SM00448">
    <property type="entry name" value="REC"/>
    <property type="match status" value="1"/>
</dbReference>
<dbReference type="PROSITE" id="PS50110">
    <property type="entry name" value="RESPONSE_REGULATORY"/>
    <property type="match status" value="1"/>
</dbReference>
<evidence type="ECO:0000256" key="3">
    <source>
        <dbReference type="ARBA" id="ARBA00023125"/>
    </source>
</evidence>